<keyword evidence="6" id="KW-0929">Antimicrobial</keyword>
<keyword evidence="10" id="KW-1015">Disulfide bond</keyword>
<sequence>CQEVWGGKPLLLCCMLLDLTPGRRFSPGHAPPRLPRMTPFWRTVGSRPLGAHCRHGLECVTRACR</sequence>
<comment type="similarity">
    <text evidence="3">Belongs to the LEAP2 family.</text>
</comment>
<dbReference type="GO" id="GO:0042742">
    <property type="term" value="P:defense response to bacterium"/>
    <property type="evidence" value="ECO:0007669"/>
    <property type="project" value="UniProtKB-KW"/>
</dbReference>
<evidence type="ECO:0000256" key="5">
    <source>
        <dbReference type="ARBA" id="ARBA00022525"/>
    </source>
</evidence>
<evidence type="ECO:0000256" key="7">
    <source>
        <dbReference type="ARBA" id="ARBA00022685"/>
    </source>
</evidence>
<evidence type="ECO:0000256" key="4">
    <source>
        <dbReference type="ARBA" id="ARBA00020494"/>
    </source>
</evidence>
<dbReference type="Pfam" id="PF07359">
    <property type="entry name" value="LEAP-2"/>
    <property type="match status" value="1"/>
</dbReference>
<evidence type="ECO:0000256" key="6">
    <source>
        <dbReference type="ARBA" id="ARBA00022529"/>
    </source>
</evidence>
<name>A0A8B9GIA6_9PSIT</name>
<proteinExistence type="inferred from homology"/>
<dbReference type="GO" id="GO:0005576">
    <property type="term" value="C:extracellular region"/>
    <property type="evidence" value="ECO:0007669"/>
    <property type="project" value="UniProtKB-SubCell"/>
</dbReference>
<evidence type="ECO:0000256" key="9">
    <source>
        <dbReference type="ARBA" id="ARBA00023022"/>
    </source>
</evidence>
<evidence type="ECO:0000256" key="8">
    <source>
        <dbReference type="ARBA" id="ARBA00022729"/>
    </source>
</evidence>
<keyword evidence="5" id="KW-0964">Secreted</keyword>
<evidence type="ECO:0000256" key="1">
    <source>
        <dbReference type="ARBA" id="ARBA00002585"/>
    </source>
</evidence>
<feature type="chain" id="PRO_5034828834" description="Liver-expressed antimicrobial peptide 2" evidence="11">
    <location>
        <begin position="23"/>
        <end position="65"/>
    </location>
</feature>
<dbReference type="GO" id="GO:0061844">
    <property type="term" value="P:antimicrobial humoral immune response mediated by antimicrobial peptide"/>
    <property type="evidence" value="ECO:0007669"/>
    <property type="project" value="TreeGrafter"/>
</dbReference>
<feature type="signal peptide" evidence="11">
    <location>
        <begin position="1"/>
        <end position="22"/>
    </location>
</feature>
<dbReference type="Ensembl" id="ENSACOT00000022771.1">
    <property type="protein sequence ID" value="ENSACOP00000021995.1"/>
    <property type="gene ID" value="ENSACOG00000015015.1"/>
</dbReference>
<evidence type="ECO:0000256" key="10">
    <source>
        <dbReference type="ARBA" id="ARBA00023157"/>
    </source>
</evidence>
<evidence type="ECO:0000313" key="13">
    <source>
        <dbReference type="Proteomes" id="UP000694522"/>
    </source>
</evidence>
<keyword evidence="8 11" id="KW-0732">Signal</keyword>
<dbReference type="Gene3D" id="4.10.40.50">
    <property type="match status" value="1"/>
</dbReference>
<accession>A0A8B9GIA6</accession>
<dbReference type="PANTHER" id="PTHR21007:SF1">
    <property type="entry name" value="LIVER-EXPRESSED ANTIMICROBIAL PEPTIDE 2"/>
    <property type="match status" value="1"/>
</dbReference>
<dbReference type="InterPro" id="IPR009955">
    <property type="entry name" value="LEAP-2"/>
</dbReference>
<organism evidence="12 13">
    <name type="scientific">Amazona collaria</name>
    <name type="common">yellow-billed parrot</name>
    <dbReference type="NCBI Taxonomy" id="241587"/>
    <lineage>
        <taxon>Eukaryota</taxon>
        <taxon>Metazoa</taxon>
        <taxon>Chordata</taxon>
        <taxon>Craniata</taxon>
        <taxon>Vertebrata</taxon>
        <taxon>Euteleostomi</taxon>
        <taxon>Archelosauria</taxon>
        <taxon>Archosauria</taxon>
        <taxon>Dinosauria</taxon>
        <taxon>Saurischia</taxon>
        <taxon>Theropoda</taxon>
        <taxon>Coelurosauria</taxon>
        <taxon>Aves</taxon>
        <taxon>Neognathae</taxon>
        <taxon>Neoaves</taxon>
        <taxon>Telluraves</taxon>
        <taxon>Australaves</taxon>
        <taxon>Psittaciformes</taxon>
        <taxon>Psittacidae</taxon>
        <taxon>Amazona</taxon>
    </lineage>
</organism>
<keyword evidence="9" id="KW-0044">Antibiotic</keyword>
<reference evidence="12" key="2">
    <citation type="submission" date="2025-09" db="UniProtKB">
        <authorList>
            <consortium name="Ensembl"/>
        </authorList>
    </citation>
    <scope>IDENTIFICATION</scope>
</reference>
<comment type="function">
    <text evidence="1">Has an antimicrobial activity.</text>
</comment>
<dbReference type="AlphaFoldDB" id="A0A8B9GIA6"/>
<evidence type="ECO:0000313" key="12">
    <source>
        <dbReference type="Ensembl" id="ENSACOP00000021995.1"/>
    </source>
</evidence>
<keyword evidence="13" id="KW-1185">Reference proteome</keyword>
<evidence type="ECO:0000256" key="2">
    <source>
        <dbReference type="ARBA" id="ARBA00004613"/>
    </source>
</evidence>
<comment type="subcellular location">
    <subcellularLocation>
        <location evidence="2">Secreted</location>
    </subcellularLocation>
</comment>
<keyword evidence="7" id="KW-0165">Cleavage on pair of basic residues</keyword>
<reference evidence="12" key="1">
    <citation type="submission" date="2025-08" db="UniProtKB">
        <authorList>
            <consortium name="Ensembl"/>
        </authorList>
    </citation>
    <scope>IDENTIFICATION</scope>
</reference>
<dbReference type="Proteomes" id="UP000694522">
    <property type="component" value="Unplaced"/>
</dbReference>
<dbReference type="PANTHER" id="PTHR21007">
    <property type="entry name" value="LIVER EXPRESSED ANTIMICROBIAL PEPTIDE 2"/>
    <property type="match status" value="1"/>
</dbReference>
<protein>
    <recommendedName>
        <fullName evidence="4">Liver-expressed antimicrobial peptide 2</fullName>
    </recommendedName>
</protein>
<evidence type="ECO:0000256" key="11">
    <source>
        <dbReference type="SAM" id="SignalP"/>
    </source>
</evidence>
<evidence type="ECO:0000256" key="3">
    <source>
        <dbReference type="ARBA" id="ARBA00008047"/>
    </source>
</evidence>